<dbReference type="EMBL" id="JACOOH010000009">
    <property type="protein sequence ID" value="MBC5623066.1"/>
    <property type="molecule type" value="Genomic_DNA"/>
</dbReference>
<dbReference type="Pfam" id="PF21175">
    <property type="entry name" value="RecR_C"/>
    <property type="match status" value="1"/>
</dbReference>
<dbReference type="Gene3D" id="6.10.250.240">
    <property type="match status" value="1"/>
</dbReference>
<evidence type="ECO:0000313" key="10">
    <source>
        <dbReference type="Proteomes" id="UP000646484"/>
    </source>
</evidence>
<gene>
    <name evidence="7 9" type="primary">recR</name>
    <name evidence="9" type="ORF">H8S64_18390</name>
</gene>
<dbReference type="RefSeq" id="WP_186978069.1">
    <property type="nucleotide sequence ID" value="NZ_JACOOH010000009.1"/>
</dbReference>
<dbReference type="PANTHER" id="PTHR30446:SF0">
    <property type="entry name" value="RECOMBINATION PROTEIN RECR"/>
    <property type="match status" value="1"/>
</dbReference>
<dbReference type="InterPro" id="IPR000093">
    <property type="entry name" value="DNA_Rcmb_RecR"/>
</dbReference>
<evidence type="ECO:0000313" key="9">
    <source>
        <dbReference type="EMBL" id="MBC5623066.1"/>
    </source>
</evidence>
<comment type="caution">
    <text evidence="9">The sequence shown here is derived from an EMBL/GenBank/DDBJ whole genome shotgun (WGS) entry which is preliminary data.</text>
</comment>
<dbReference type="InterPro" id="IPR023627">
    <property type="entry name" value="Rcmb_RecR"/>
</dbReference>
<feature type="domain" description="Toprim" evidence="8">
    <location>
        <begin position="82"/>
        <end position="174"/>
    </location>
</feature>
<dbReference type="InterPro" id="IPR006171">
    <property type="entry name" value="TOPRIM_dom"/>
</dbReference>
<organism evidence="9 10">
    <name type="scientific">Butyricimonas hominis</name>
    <dbReference type="NCBI Taxonomy" id="2763032"/>
    <lineage>
        <taxon>Bacteria</taxon>
        <taxon>Pseudomonadati</taxon>
        <taxon>Bacteroidota</taxon>
        <taxon>Bacteroidia</taxon>
        <taxon>Bacteroidales</taxon>
        <taxon>Odoribacteraceae</taxon>
        <taxon>Butyricimonas</taxon>
    </lineage>
</organism>
<evidence type="ECO:0000256" key="1">
    <source>
        <dbReference type="ARBA" id="ARBA00022723"/>
    </source>
</evidence>
<dbReference type="SMART" id="SM00493">
    <property type="entry name" value="TOPRIM"/>
    <property type="match status" value="1"/>
</dbReference>
<evidence type="ECO:0000256" key="3">
    <source>
        <dbReference type="ARBA" id="ARBA00022771"/>
    </source>
</evidence>
<accession>A0ABR7D556</accession>
<dbReference type="NCBIfam" id="TIGR00615">
    <property type="entry name" value="recR"/>
    <property type="match status" value="1"/>
</dbReference>
<keyword evidence="6 7" id="KW-0234">DNA repair</keyword>
<dbReference type="SUPFAM" id="SSF111304">
    <property type="entry name" value="Recombination protein RecR"/>
    <property type="match status" value="1"/>
</dbReference>
<keyword evidence="2 7" id="KW-0227">DNA damage</keyword>
<keyword evidence="3 7" id="KW-0863">Zinc-finger</keyword>
<evidence type="ECO:0000256" key="4">
    <source>
        <dbReference type="ARBA" id="ARBA00022833"/>
    </source>
</evidence>
<dbReference type="PROSITE" id="PS50880">
    <property type="entry name" value="TOPRIM"/>
    <property type="match status" value="1"/>
</dbReference>
<dbReference type="Proteomes" id="UP000646484">
    <property type="component" value="Unassembled WGS sequence"/>
</dbReference>
<evidence type="ECO:0000259" key="8">
    <source>
        <dbReference type="PROSITE" id="PS50880"/>
    </source>
</evidence>
<dbReference type="InterPro" id="IPR034137">
    <property type="entry name" value="TOPRIM_RecR"/>
</dbReference>
<dbReference type="Gene3D" id="1.10.8.420">
    <property type="entry name" value="RecR Domain 1"/>
    <property type="match status" value="1"/>
</dbReference>
<dbReference type="PROSITE" id="PS01300">
    <property type="entry name" value="RECR"/>
    <property type="match status" value="1"/>
</dbReference>
<keyword evidence="4 7" id="KW-0862">Zinc</keyword>
<sequence length="205" mass="22866">MQSLSSKLLEKAVEQFASLPGIGRKTALRYVLHMLRQSPEEVKQFTDSITALKESIRECRQCHNISDEDMCEICSDPKRDAQTICVVENIKDIMSLEATGQYRGLYHVLGGIISPMDGIGPSDLNITSLLERVANTPVKEIIFALRATIEGDTTGYYIFKKLPRKDELLVSTLAKGIAVGNDLEYTDELTLGRSIVNRVRFELNG</sequence>
<evidence type="ECO:0000256" key="7">
    <source>
        <dbReference type="HAMAP-Rule" id="MF_00017"/>
    </source>
</evidence>
<protein>
    <recommendedName>
        <fullName evidence="7">Recombination protein RecR</fullName>
    </recommendedName>
</protein>
<reference evidence="9 10" key="1">
    <citation type="submission" date="2020-08" db="EMBL/GenBank/DDBJ databases">
        <title>Genome public.</title>
        <authorList>
            <person name="Liu C."/>
            <person name="Sun Q."/>
        </authorList>
    </citation>
    <scope>NUCLEOTIDE SEQUENCE [LARGE SCALE GENOMIC DNA]</scope>
    <source>
        <strain evidence="9 10">NSJ-56</strain>
    </source>
</reference>
<keyword evidence="10" id="KW-1185">Reference proteome</keyword>
<keyword evidence="5 7" id="KW-0233">DNA recombination</keyword>
<evidence type="ECO:0000256" key="2">
    <source>
        <dbReference type="ARBA" id="ARBA00022763"/>
    </source>
</evidence>
<comment type="function">
    <text evidence="7">May play a role in DNA repair. It seems to be involved in an RecBC-independent recombinational process of DNA repair. It may act with RecF and RecO.</text>
</comment>
<dbReference type="Gene3D" id="3.30.60.80">
    <property type="match status" value="1"/>
</dbReference>
<dbReference type="Pfam" id="PF21176">
    <property type="entry name" value="RecR_HhH"/>
    <property type="match status" value="1"/>
</dbReference>
<proteinExistence type="inferred from homology"/>
<dbReference type="CDD" id="cd01025">
    <property type="entry name" value="TOPRIM_recR"/>
    <property type="match status" value="1"/>
</dbReference>
<evidence type="ECO:0000256" key="6">
    <source>
        <dbReference type="ARBA" id="ARBA00023204"/>
    </source>
</evidence>
<dbReference type="Pfam" id="PF13662">
    <property type="entry name" value="Toprim_4"/>
    <property type="match status" value="1"/>
</dbReference>
<feature type="zinc finger region" description="C4-type" evidence="7">
    <location>
        <begin position="59"/>
        <end position="74"/>
    </location>
</feature>
<dbReference type="HAMAP" id="MF_00017">
    <property type="entry name" value="RecR"/>
    <property type="match status" value="1"/>
</dbReference>
<evidence type="ECO:0000256" key="5">
    <source>
        <dbReference type="ARBA" id="ARBA00023172"/>
    </source>
</evidence>
<dbReference type="PANTHER" id="PTHR30446">
    <property type="entry name" value="RECOMBINATION PROTEIN RECR"/>
    <property type="match status" value="1"/>
</dbReference>
<comment type="similarity">
    <text evidence="7">Belongs to the RecR family.</text>
</comment>
<name>A0ABR7D556_9BACT</name>
<keyword evidence="1 7" id="KW-0479">Metal-binding</keyword>
<dbReference type="InterPro" id="IPR015967">
    <property type="entry name" value="Rcmb_RecR_Znf"/>
</dbReference>
<dbReference type="Pfam" id="PF02132">
    <property type="entry name" value="RecR_ZnF"/>
    <property type="match status" value="1"/>
</dbReference>
<dbReference type="Gene3D" id="3.40.1360.10">
    <property type="match status" value="1"/>
</dbReference>